<name>A0A1G8N778_9SPHI</name>
<dbReference type="InterPro" id="IPR036116">
    <property type="entry name" value="FN3_sf"/>
</dbReference>
<feature type="domain" description="Fibronectin type-III" evidence="2">
    <location>
        <begin position="286"/>
        <end position="366"/>
    </location>
</feature>
<accession>A0A1G8N778</accession>
<protein>
    <recommendedName>
        <fullName evidence="2">Fibronectin type-III domain-containing protein</fullName>
    </recommendedName>
</protein>
<dbReference type="AlphaFoldDB" id="A0A1G8N778"/>
<feature type="chain" id="PRO_5011684052" description="Fibronectin type-III domain-containing protein" evidence="1">
    <location>
        <begin position="20"/>
        <end position="668"/>
    </location>
</feature>
<evidence type="ECO:0000313" key="3">
    <source>
        <dbReference type="EMBL" id="SDI75430.1"/>
    </source>
</evidence>
<feature type="domain" description="Fibronectin type-III" evidence="2">
    <location>
        <begin position="386"/>
        <end position="467"/>
    </location>
</feature>
<feature type="signal peptide" evidence="1">
    <location>
        <begin position="1"/>
        <end position="19"/>
    </location>
</feature>
<reference evidence="4" key="1">
    <citation type="submission" date="2016-10" db="EMBL/GenBank/DDBJ databases">
        <authorList>
            <person name="Varghese N."/>
            <person name="Submissions S."/>
        </authorList>
    </citation>
    <scope>NUCLEOTIDE SEQUENCE [LARGE SCALE GENOMIC DNA]</scope>
    <source>
        <strain evidence="4">Gh-67</strain>
    </source>
</reference>
<dbReference type="Gene3D" id="2.60.40.10">
    <property type="entry name" value="Immunoglobulins"/>
    <property type="match status" value="4"/>
</dbReference>
<keyword evidence="4" id="KW-1185">Reference proteome</keyword>
<dbReference type="STRING" id="551996.SAMN05192573_13120"/>
<dbReference type="InterPro" id="IPR013783">
    <property type="entry name" value="Ig-like_fold"/>
</dbReference>
<dbReference type="InterPro" id="IPR003961">
    <property type="entry name" value="FN3_dom"/>
</dbReference>
<sequence>MKKFNLIILLLIAATGVNAQQIQTGVVGGHLLPSDKQVIIMVNAPDAGTKSLNIFRKYKSYEVSKDQSGTGNFKKQAVVTFPASYSEFKKRTGSLVADEFKIKVKARDDAEAWATLQSGDVQKIGYFFLSKEFLEGIGMMWTDTDIKGNSAATVYRVSGIDAAGKTEVIYTEAVSAVKRVPFPKFKLNRALVADSVVQFTWSVPAPAANPAVFASVYKKSSISKRFTVAAERLIVYNRDDSLHVYFTEKINPGELLTYYMQPYDMAGNKGASSDPSSHLSKSFKSIATITGLKVKDTTNALYLSWNALPRQAVYSGIQILKSRSAQKEFVVADTLAPNAVNYLDRKVLPNMVYYYQVRPLLVPYPGFKMLPTATANGSMQVKNERPSKPGGLTAKQDSTRFIVLSWDKNPELDLFAYYVLRGTSAKDMQVISPPIRDTVYRDSLKYLNGATQYIYAVQVMNLAQNMSDISASVGIRPLKAQYVASPAGVQSRWADRAVSLKWENTVAVYDNVIGYIVFRREKGQPFFKMISKVERLPFFRDTLATPGKTYEYGVTSVDAFANQSLLSSLTELTVPTYDFISPPSDFYLINKTDGIQLTWPGNDKGNDYVVYRKAVTAKSFSKVSDVKNAVTYVDKTVQPGVLYVYKITAMLNKVESNAGQEKAIRRAK</sequence>
<feature type="domain" description="Fibronectin type-III" evidence="2">
    <location>
        <begin position="580"/>
        <end position="656"/>
    </location>
</feature>
<organism evidence="3 4">
    <name type="scientific">Mucilaginibacter gossypii</name>
    <dbReference type="NCBI Taxonomy" id="551996"/>
    <lineage>
        <taxon>Bacteria</taxon>
        <taxon>Pseudomonadati</taxon>
        <taxon>Bacteroidota</taxon>
        <taxon>Sphingobacteriia</taxon>
        <taxon>Sphingobacteriales</taxon>
        <taxon>Sphingobacteriaceae</taxon>
        <taxon>Mucilaginibacter</taxon>
    </lineage>
</organism>
<dbReference type="SUPFAM" id="SSF49265">
    <property type="entry name" value="Fibronectin type III"/>
    <property type="match status" value="2"/>
</dbReference>
<dbReference type="RefSeq" id="WP_091176269.1">
    <property type="nucleotide sequence ID" value="NZ_FNCG01000031.1"/>
</dbReference>
<evidence type="ECO:0000259" key="2">
    <source>
        <dbReference type="SMART" id="SM00060"/>
    </source>
</evidence>
<dbReference type="Proteomes" id="UP000199705">
    <property type="component" value="Unassembled WGS sequence"/>
</dbReference>
<dbReference type="SMART" id="SM00060">
    <property type="entry name" value="FN3"/>
    <property type="match status" value="4"/>
</dbReference>
<feature type="domain" description="Fibronectin type-III" evidence="2">
    <location>
        <begin position="483"/>
        <end position="564"/>
    </location>
</feature>
<gene>
    <name evidence="3" type="ORF">SAMN05192573_13120</name>
</gene>
<keyword evidence="1" id="KW-0732">Signal</keyword>
<proteinExistence type="predicted"/>
<evidence type="ECO:0000256" key="1">
    <source>
        <dbReference type="SAM" id="SignalP"/>
    </source>
</evidence>
<evidence type="ECO:0000313" key="4">
    <source>
        <dbReference type="Proteomes" id="UP000199705"/>
    </source>
</evidence>
<dbReference type="EMBL" id="FNCG01000031">
    <property type="protein sequence ID" value="SDI75430.1"/>
    <property type="molecule type" value="Genomic_DNA"/>
</dbReference>